<evidence type="ECO:0000313" key="4">
    <source>
        <dbReference type="Proteomes" id="UP000494252"/>
    </source>
</evidence>
<dbReference type="EMBL" id="CADIKI010000011">
    <property type="protein sequence ID" value="CAB3796153.1"/>
    <property type="molecule type" value="Genomic_DNA"/>
</dbReference>
<evidence type="ECO:0000256" key="1">
    <source>
        <dbReference type="ARBA" id="ARBA00022679"/>
    </source>
</evidence>
<dbReference type="InterPro" id="IPR003616">
    <property type="entry name" value="Post-SET_dom"/>
</dbReference>
<dbReference type="InterPro" id="IPR046341">
    <property type="entry name" value="SET_dom_sf"/>
</dbReference>
<dbReference type="GO" id="GO:0016740">
    <property type="term" value="F:transferase activity"/>
    <property type="evidence" value="ECO:0007669"/>
    <property type="project" value="UniProtKB-KW"/>
</dbReference>
<reference evidence="3 4" key="1">
    <citation type="submission" date="2020-04" db="EMBL/GenBank/DDBJ databases">
        <authorList>
            <person name="De Canck E."/>
        </authorList>
    </citation>
    <scope>NUCLEOTIDE SEQUENCE [LARGE SCALE GENOMIC DNA]</scope>
    <source>
        <strain evidence="3 4">LMG 27177</strain>
    </source>
</reference>
<accession>A0A6J5GCB2</accession>
<evidence type="ECO:0000313" key="3">
    <source>
        <dbReference type="EMBL" id="CAB3796153.1"/>
    </source>
</evidence>
<sequence>MDERVFIHALTTIAPGDELFIDYSLAVDGPTTDDVRAQYSCRCGAPGCRQSMLGSDAGSSSFASATVTDDALALHTYPCFDRFDATPTIE</sequence>
<feature type="domain" description="Post-SET" evidence="2">
    <location>
        <begin position="37"/>
        <end position="53"/>
    </location>
</feature>
<evidence type="ECO:0000259" key="2">
    <source>
        <dbReference type="PROSITE" id="PS50868"/>
    </source>
</evidence>
<dbReference type="PROSITE" id="PS50868">
    <property type="entry name" value="POST_SET"/>
    <property type="match status" value="1"/>
</dbReference>
<dbReference type="SUPFAM" id="SSF82199">
    <property type="entry name" value="SET domain"/>
    <property type="match status" value="1"/>
</dbReference>
<protein>
    <recommendedName>
        <fullName evidence="2">Post-SET domain-containing protein</fullName>
    </recommendedName>
</protein>
<dbReference type="Proteomes" id="UP000494252">
    <property type="component" value="Unassembled WGS sequence"/>
</dbReference>
<dbReference type="Gene3D" id="2.170.270.10">
    <property type="entry name" value="SET domain"/>
    <property type="match status" value="1"/>
</dbReference>
<gene>
    <name evidence="3" type="ORF">LMG27177_04043</name>
</gene>
<name>A0A6J5GCB2_9BURK</name>
<proteinExistence type="predicted"/>
<keyword evidence="1" id="KW-0808">Transferase</keyword>
<keyword evidence="4" id="KW-1185">Reference proteome</keyword>
<dbReference type="AlphaFoldDB" id="A0A6J5GCB2"/>
<organism evidence="3 4">
    <name type="scientific">Paraburkholderia fynbosensis</name>
    <dbReference type="NCBI Taxonomy" id="1200993"/>
    <lineage>
        <taxon>Bacteria</taxon>
        <taxon>Pseudomonadati</taxon>
        <taxon>Pseudomonadota</taxon>
        <taxon>Betaproteobacteria</taxon>
        <taxon>Burkholderiales</taxon>
        <taxon>Burkholderiaceae</taxon>
        <taxon>Paraburkholderia</taxon>
    </lineage>
</organism>